<accession>A0A6A6UDN2</accession>
<keyword evidence="4" id="KW-1185">Reference proteome</keyword>
<evidence type="ECO:0000256" key="1">
    <source>
        <dbReference type="ARBA" id="ARBA00023002"/>
    </source>
</evidence>
<reference evidence="3" key="1">
    <citation type="journal article" date="2020" name="Stud. Mycol.">
        <title>101 Dothideomycetes genomes: a test case for predicting lifestyles and emergence of pathogens.</title>
        <authorList>
            <person name="Haridas S."/>
            <person name="Albert R."/>
            <person name="Binder M."/>
            <person name="Bloem J."/>
            <person name="Labutti K."/>
            <person name="Salamov A."/>
            <person name="Andreopoulos B."/>
            <person name="Baker S."/>
            <person name="Barry K."/>
            <person name="Bills G."/>
            <person name="Bluhm B."/>
            <person name="Cannon C."/>
            <person name="Castanera R."/>
            <person name="Culley D."/>
            <person name="Daum C."/>
            <person name="Ezra D."/>
            <person name="Gonzalez J."/>
            <person name="Henrissat B."/>
            <person name="Kuo A."/>
            <person name="Liang C."/>
            <person name="Lipzen A."/>
            <person name="Lutzoni F."/>
            <person name="Magnuson J."/>
            <person name="Mondo S."/>
            <person name="Nolan M."/>
            <person name="Ohm R."/>
            <person name="Pangilinan J."/>
            <person name="Park H.-J."/>
            <person name="Ramirez L."/>
            <person name="Alfaro M."/>
            <person name="Sun H."/>
            <person name="Tritt A."/>
            <person name="Yoshinaga Y."/>
            <person name="Zwiers L.-H."/>
            <person name="Turgeon B."/>
            <person name="Goodwin S."/>
            <person name="Spatafora J."/>
            <person name="Crous P."/>
            <person name="Grigoriev I."/>
        </authorList>
    </citation>
    <scope>NUCLEOTIDE SEQUENCE</scope>
    <source>
        <strain evidence="3">CBS 115976</strain>
    </source>
</reference>
<dbReference type="InterPro" id="IPR023210">
    <property type="entry name" value="NADP_OxRdtase_dom"/>
</dbReference>
<evidence type="ECO:0000259" key="2">
    <source>
        <dbReference type="Pfam" id="PF00248"/>
    </source>
</evidence>
<dbReference type="AlphaFoldDB" id="A0A6A6UDN2"/>
<gene>
    <name evidence="3" type="ORF">BT63DRAFT_423928</name>
</gene>
<dbReference type="OrthoDB" id="48988at2759"/>
<feature type="domain" description="NADP-dependent oxidoreductase" evidence="2">
    <location>
        <begin position="33"/>
        <end position="311"/>
    </location>
</feature>
<organism evidence="3 4">
    <name type="scientific">Microthyrium microscopicum</name>
    <dbReference type="NCBI Taxonomy" id="703497"/>
    <lineage>
        <taxon>Eukaryota</taxon>
        <taxon>Fungi</taxon>
        <taxon>Dikarya</taxon>
        <taxon>Ascomycota</taxon>
        <taxon>Pezizomycotina</taxon>
        <taxon>Dothideomycetes</taxon>
        <taxon>Dothideomycetes incertae sedis</taxon>
        <taxon>Microthyriales</taxon>
        <taxon>Microthyriaceae</taxon>
        <taxon>Microthyrium</taxon>
    </lineage>
</organism>
<dbReference type="GO" id="GO:0016491">
    <property type="term" value="F:oxidoreductase activity"/>
    <property type="evidence" value="ECO:0007669"/>
    <property type="project" value="UniProtKB-KW"/>
</dbReference>
<dbReference type="EMBL" id="MU004234">
    <property type="protein sequence ID" value="KAF2669950.1"/>
    <property type="molecule type" value="Genomic_DNA"/>
</dbReference>
<dbReference type="CDD" id="cd19075">
    <property type="entry name" value="AKR_AKR7A1-5"/>
    <property type="match status" value="1"/>
</dbReference>
<dbReference type="Pfam" id="PF00248">
    <property type="entry name" value="Aldo_ket_red"/>
    <property type="match status" value="1"/>
</dbReference>
<evidence type="ECO:0000313" key="3">
    <source>
        <dbReference type="EMBL" id="KAF2669950.1"/>
    </source>
</evidence>
<dbReference type="InterPro" id="IPR036812">
    <property type="entry name" value="NAD(P)_OxRdtase_dom_sf"/>
</dbReference>
<proteinExistence type="predicted"/>
<protein>
    <submittedName>
        <fullName evidence="3">Putative oxidoreductase</fullName>
    </submittedName>
</protein>
<dbReference type="SUPFAM" id="SSF51430">
    <property type="entry name" value="NAD(P)-linked oxidoreductase"/>
    <property type="match status" value="1"/>
</dbReference>
<dbReference type="Proteomes" id="UP000799302">
    <property type="component" value="Unassembled WGS sequence"/>
</dbReference>
<keyword evidence="1" id="KW-0560">Oxidoreductase</keyword>
<evidence type="ECO:0000313" key="4">
    <source>
        <dbReference type="Proteomes" id="UP000799302"/>
    </source>
</evidence>
<dbReference type="PANTHER" id="PTHR43364">
    <property type="entry name" value="NADH-SPECIFIC METHYLGLYOXAL REDUCTASE-RELATED"/>
    <property type="match status" value="1"/>
</dbReference>
<dbReference type="InterPro" id="IPR050523">
    <property type="entry name" value="AKR_Detox_Biosynth"/>
</dbReference>
<sequence>MANTSNGIKIIYGAGGVCSAFVTVPEGVDFHDYSKKVFETLKKDGITTLDTAEFYPGSEEEIGLHGGANDFTVDTKLPGGLAPPRKKDEIIAGGLASLAKLKTKQVDVLYFHKPETTVPFEEQLEATNELYKQGAFKRLGISNYTAEQVQQVYDISKKNGYPLPTVYQGNYSAVARLSETTLLPTLRKLGIAYYAYSPIAGGFLAKTRQQVKERAGRFDPASPLGDMWKNVYDKPSFLDVLDKWGIIADDAGVKKAELAYRWVIHHSALEGQHGDGVIFGANSQTQLEETVKYVRAGPLSKDIADRIRGLWDSIKHEVTLDGYNSSE</sequence>
<dbReference type="PANTHER" id="PTHR43364:SF4">
    <property type="entry name" value="NAD(P)-LINKED OXIDOREDUCTASE SUPERFAMILY PROTEIN"/>
    <property type="match status" value="1"/>
</dbReference>
<name>A0A6A6UDN2_9PEZI</name>
<dbReference type="Gene3D" id="3.20.20.100">
    <property type="entry name" value="NADP-dependent oxidoreductase domain"/>
    <property type="match status" value="1"/>
</dbReference>